<dbReference type="PANTHER" id="PTHR13832:SF354">
    <property type="entry name" value="GM14138P"/>
    <property type="match status" value="1"/>
</dbReference>
<dbReference type="GO" id="GO:0005739">
    <property type="term" value="C:mitochondrion"/>
    <property type="evidence" value="ECO:0007669"/>
    <property type="project" value="TreeGrafter"/>
</dbReference>
<dbReference type="AlphaFoldDB" id="X6LXX2"/>
<dbReference type="Gene3D" id="3.60.40.10">
    <property type="entry name" value="PPM-type phosphatase domain"/>
    <property type="match status" value="1"/>
</dbReference>
<dbReference type="OrthoDB" id="10264738at2759"/>
<dbReference type="InterPro" id="IPR036457">
    <property type="entry name" value="PPM-type-like_dom_sf"/>
</dbReference>
<protein>
    <submittedName>
        <fullName evidence="2">Protein phosphatase 1H</fullName>
    </submittedName>
</protein>
<dbReference type="PROSITE" id="PS51746">
    <property type="entry name" value="PPM_2"/>
    <property type="match status" value="1"/>
</dbReference>
<gene>
    <name evidence="2" type="ORF">RFI_31817</name>
</gene>
<keyword evidence="3" id="KW-1185">Reference proteome</keyword>
<reference evidence="2 3" key="1">
    <citation type="journal article" date="2013" name="Curr. Biol.">
        <title>The Genome of the Foraminiferan Reticulomyxa filosa.</title>
        <authorList>
            <person name="Glockner G."/>
            <person name="Hulsmann N."/>
            <person name="Schleicher M."/>
            <person name="Noegel A.A."/>
            <person name="Eichinger L."/>
            <person name="Gallinger C."/>
            <person name="Pawlowski J."/>
            <person name="Sierra R."/>
            <person name="Euteneuer U."/>
            <person name="Pillet L."/>
            <person name="Moustafa A."/>
            <person name="Platzer M."/>
            <person name="Groth M."/>
            <person name="Szafranski K."/>
            <person name="Schliwa M."/>
        </authorList>
    </citation>
    <scope>NUCLEOTIDE SEQUENCE [LARGE SCALE GENOMIC DNA]</scope>
</reference>
<comment type="caution">
    <text evidence="2">The sequence shown here is derived from an EMBL/GenBank/DDBJ whole genome shotgun (WGS) entry which is preliminary data.</text>
</comment>
<dbReference type="InterPro" id="IPR001932">
    <property type="entry name" value="PPM-type_phosphatase-like_dom"/>
</dbReference>
<dbReference type="PANTHER" id="PTHR13832">
    <property type="entry name" value="PROTEIN PHOSPHATASE 2C"/>
    <property type="match status" value="1"/>
</dbReference>
<proteinExistence type="predicted"/>
<dbReference type="GO" id="GO:0004741">
    <property type="term" value="F:[pyruvate dehydrogenase (acetyl-transferring)]-phosphatase activity"/>
    <property type="evidence" value="ECO:0007669"/>
    <property type="project" value="TreeGrafter"/>
</dbReference>
<dbReference type="InterPro" id="IPR015655">
    <property type="entry name" value="PP2C"/>
</dbReference>
<dbReference type="SUPFAM" id="SSF81606">
    <property type="entry name" value="PP2C-like"/>
    <property type="match status" value="1"/>
</dbReference>
<organism evidence="2 3">
    <name type="scientific">Reticulomyxa filosa</name>
    <dbReference type="NCBI Taxonomy" id="46433"/>
    <lineage>
        <taxon>Eukaryota</taxon>
        <taxon>Sar</taxon>
        <taxon>Rhizaria</taxon>
        <taxon>Retaria</taxon>
        <taxon>Foraminifera</taxon>
        <taxon>Monothalamids</taxon>
        <taxon>Reticulomyxidae</taxon>
        <taxon>Reticulomyxa</taxon>
    </lineage>
</organism>
<evidence type="ECO:0000313" key="3">
    <source>
        <dbReference type="Proteomes" id="UP000023152"/>
    </source>
</evidence>
<dbReference type="Pfam" id="PF00481">
    <property type="entry name" value="PP2C"/>
    <property type="match status" value="1"/>
</dbReference>
<feature type="domain" description="PPM-type phosphatase" evidence="1">
    <location>
        <begin position="1"/>
        <end position="142"/>
    </location>
</feature>
<accession>X6LXX2</accession>
<name>X6LXX2_RETFI</name>
<evidence type="ECO:0000313" key="2">
    <source>
        <dbReference type="EMBL" id="ETO05580.1"/>
    </source>
</evidence>
<dbReference type="Proteomes" id="UP000023152">
    <property type="component" value="Unassembled WGS sequence"/>
</dbReference>
<dbReference type="EMBL" id="ASPP01027962">
    <property type="protein sequence ID" value="ETO05580.1"/>
    <property type="molecule type" value="Genomic_DNA"/>
</dbReference>
<sequence length="189" mass="21269">MNTKATKSKLLVTIGVSRAFGDHQLTVPGLSQVKIKPFLSCEPHVSFLDLAALAEGKEKEIETKKTVGKIDKRDFLLMSCDGPFDVLSNEDVRASVTQWIDNNVSADDIFAVQKWNDCCKMVCDMAYQKGTIDDLTQIDEAHFPFKEEKEIGSVTIVSSFKQKGNKFHGQYLVNVKKKSRIKTFFVKQN</sequence>
<evidence type="ECO:0000259" key="1">
    <source>
        <dbReference type="PROSITE" id="PS51746"/>
    </source>
</evidence>